<evidence type="ECO:0000313" key="1">
    <source>
        <dbReference type="EMBL" id="KAJ9086584.1"/>
    </source>
</evidence>
<accession>A0ACC2UI61</accession>
<evidence type="ECO:0000313" key="2">
    <source>
        <dbReference type="Proteomes" id="UP001165960"/>
    </source>
</evidence>
<reference evidence="1" key="1">
    <citation type="submission" date="2022-04" db="EMBL/GenBank/DDBJ databases">
        <title>Genome of the entomopathogenic fungus Entomophthora muscae.</title>
        <authorList>
            <person name="Elya C."/>
            <person name="Lovett B.R."/>
            <person name="Lee E."/>
            <person name="Macias A.M."/>
            <person name="Hajek A.E."/>
            <person name="De Bivort B.L."/>
            <person name="Kasson M.T."/>
            <person name="De Fine Licht H.H."/>
            <person name="Stajich J.E."/>
        </authorList>
    </citation>
    <scope>NUCLEOTIDE SEQUENCE</scope>
    <source>
        <strain evidence="1">Berkeley</strain>
    </source>
</reference>
<sequence>MDLIIPGCSIKTFHRVLQCLSKFGETLSIRSTNQQLMLTVLDPGHSSMVNFGFNRRFFISLEIYEGTEVQPESNPTMGCQVNLKALIDIFKIALTAHNKAEQCEISLNNLVGIELAGEMRLSVNLTFPHSISQRFRLTYQQEDHDPLDLDRPVEFYCWSLSSELLLTLLSHFDIRLEEFTIICKPNTIQFLSHHNDSDELFKPGISSKLLIA</sequence>
<name>A0ACC2UI61_9FUNG</name>
<keyword evidence="2" id="KW-1185">Reference proteome</keyword>
<dbReference type="EMBL" id="QTSX02000715">
    <property type="protein sequence ID" value="KAJ9086584.1"/>
    <property type="molecule type" value="Genomic_DNA"/>
</dbReference>
<proteinExistence type="predicted"/>
<gene>
    <name evidence="1" type="ORF">DSO57_1002306</name>
</gene>
<comment type="caution">
    <text evidence="1">The sequence shown here is derived from an EMBL/GenBank/DDBJ whole genome shotgun (WGS) entry which is preliminary data.</text>
</comment>
<organism evidence="1 2">
    <name type="scientific">Entomophthora muscae</name>
    <dbReference type="NCBI Taxonomy" id="34485"/>
    <lineage>
        <taxon>Eukaryota</taxon>
        <taxon>Fungi</taxon>
        <taxon>Fungi incertae sedis</taxon>
        <taxon>Zoopagomycota</taxon>
        <taxon>Entomophthoromycotina</taxon>
        <taxon>Entomophthoromycetes</taxon>
        <taxon>Entomophthorales</taxon>
        <taxon>Entomophthoraceae</taxon>
        <taxon>Entomophthora</taxon>
    </lineage>
</organism>
<protein>
    <submittedName>
        <fullName evidence="1">Uncharacterized protein</fullName>
    </submittedName>
</protein>
<dbReference type="Proteomes" id="UP001165960">
    <property type="component" value="Unassembled WGS sequence"/>
</dbReference>